<keyword evidence="2" id="KW-0012">Acyltransferase</keyword>
<keyword evidence="1" id="KW-0808">Transferase</keyword>
<dbReference type="Gene3D" id="3.40.50.1820">
    <property type="entry name" value="alpha/beta hydrolase"/>
    <property type="match status" value="1"/>
</dbReference>
<feature type="domain" description="Poly-beta-hydroxybutyrate polymerase N-terminal" evidence="3">
    <location>
        <begin position="78"/>
        <end position="245"/>
    </location>
</feature>
<dbReference type="GO" id="GO:0016746">
    <property type="term" value="F:acyltransferase activity"/>
    <property type="evidence" value="ECO:0007669"/>
    <property type="project" value="UniProtKB-KW"/>
</dbReference>
<protein>
    <submittedName>
        <fullName evidence="4">Alpha/beta fold hydrolase</fullName>
    </submittedName>
</protein>
<dbReference type="OrthoDB" id="7208816at2"/>
<keyword evidence="4" id="KW-0378">Hydrolase</keyword>
<dbReference type="Pfam" id="PF07167">
    <property type="entry name" value="PhaC_N"/>
    <property type="match status" value="1"/>
</dbReference>
<dbReference type="RefSeq" id="WP_122190213.1">
    <property type="nucleotide sequence ID" value="NZ_RFFH01000011.1"/>
</dbReference>
<dbReference type="Proteomes" id="UP000279275">
    <property type="component" value="Unassembled WGS sequence"/>
</dbReference>
<dbReference type="GO" id="GO:0042619">
    <property type="term" value="P:poly-hydroxybutyrate biosynthetic process"/>
    <property type="evidence" value="ECO:0007669"/>
    <property type="project" value="InterPro"/>
</dbReference>
<comment type="caution">
    <text evidence="4">The sequence shown here is derived from an EMBL/GenBank/DDBJ whole genome shotgun (WGS) entry which is preliminary data.</text>
</comment>
<dbReference type="InterPro" id="IPR010941">
    <property type="entry name" value="PhaC_N"/>
</dbReference>
<evidence type="ECO:0000256" key="1">
    <source>
        <dbReference type="ARBA" id="ARBA00022679"/>
    </source>
</evidence>
<dbReference type="GO" id="GO:0016787">
    <property type="term" value="F:hydrolase activity"/>
    <property type="evidence" value="ECO:0007669"/>
    <property type="project" value="UniProtKB-KW"/>
</dbReference>
<reference evidence="4 5" key="1">
    <citation type="submission" date="2018-10" db="EMBL/GenBank/DDBJ databases">
        <title>Isolation from cow dung.</title>
        <authorList>
            <person name="Ling L."/>
        </authorList>
    </citation>
    <scope>NUCLEOTIDE SEQUENCE [LARGE SCALE GENOMIC DNA]</scope>
    <source>
        <strain evidence="4 5">NEAU-LL90</strain>
    </source>
</reference>
<evidence type="ECO:0000313" key="4">
    <source>
        <dbReference type="EMBL" id="RMI30141.1"/>
    </source>
</evidence>
<dbReference type="SUPFAM" id="SSF53474">
    <property type="entry name" value="alpha/beta-Hydrolases"/>
    <property type="match status" value="1"/>
</dbReference>
<evidence type="ECO:0000313" key="5">
    <source>
        <dbReference type="Proteomes" id="UP000279275"/>
    </source>
</evidence>
<dbReference type="PANTHER" id="PTHR36837">
    <property type="entry name" value="POLY(3-HYDROXYALKANOATE) POLYMERASE SUBUNIT PHAC"/>
    <property type="match status" value="1"/>
</dbReference>
<name>A0A3M2KY12_9NOCA</name>
<dbReference type="PANTHER" id="PTHR36837:SF5">
    <property type="entry name" value="POLY-3-HYDROXYBUTYRATE SYNTHASE"/>
    <property type="match status" value="1"/>
</dbReference>
<dbReference type="InterPro" id="IPR029058">
    <property type="entry name" value="AB_hydrolase_fold"/>
</dbReference>
<keyword evidence="5" id="KW-1185">Reference proteome</keyword>
<evidence type="ECO:0000256" key="2">
    <source>
        <dbReference type="ARBA" id="ARBA00023315"/>
    </source>
</evidence>
<proteinExistence type="predicted"/>
<dbReference type="EMBL" id="RFFH01000011">
    <property type="protein sequence ID" value="RMI30141.1"/>
    <property type="molecule type" value="Genomic_DNA"/>
</dbReference>
<accession>A0A3M2KY12</accession>
<dbReference type="AlphaFoldDB" id="A0A3M2KY12"/>
<evidence type="ECO:0000259" key="3">
    <source>
        <dbReference type="Pfam" id="PF07167"/>
    </source>
</evidence>
<dbReference type="InterPro" id="IPR051321">
    <property type="entry name" value="PHA/PHB_synthase"/>
</dbReference>
<organism evidence="4 5">
    <name type="scientific">Nocardia stercoris</name>
    <dbReference type="NCBI Taxonomy" id="2483361"/>
    <lineage>
        <taxon>Bacteria</taxon>
        <taxon>Bacillati</taxon>
        <taxon>Actinomycetota</taxon>
        <taxon>Actinomycetes</taxon>
        <taxon>Mycobacteriales</taxon>
        <taxon>Nocardiaceae</taxon>
        <taxon>Nocardia</taxon>
    </lineage>
</organism>
<sequence>MAVKDPLGEHHSAAAWDLLLTGSAIGIGRRIVSDAAWPRVARDLMKRRGPVGDQVRTLGSELAAIVRGDSDRAPERADRRFTDPAWRTNPIFHRTMQAYLAIDDTVHTVLTETDLDWRDAEWTRFVVDNIMEGLSPSNNPLLNPTAWKALIDTGGGNAVRGVRRFLDDMSAEPRVPSMVDPDAFAVGETVALTPGAVVLRTEMFELIEYAPTTDRVYEVPLLIVPPVINKFYIMDITPGRSMIEHLVGQGQRVFTISWRNPTAAHRDWGFDRYGGAILEALGAVEAITGGSRTQLMSSCSGGIITAMAAAHLVAMDQAQRLAGLTLMVTVLDHSRAGLASAALDEATARLAIAASAKQGYLDGRKLAEVFAWLRPADLVWRYWVNNYLQGRDPAPFDVLFWNADTVRMPAALHREMITMGLHNTLTEPNGATMLGTTVDLSRMPFDTYIVAGVADHISPWQACYRSAQLLSGARRRFVLSTSGHIAALVNPPGNAKSSYRVGPLDAHTPAAWLEQAPKHEGSWWPDHTQWLAARGGARVAAPDALGTAEFPPLTPAPGSYVREE</sequence>
<gene>
    <name evidence="4" type="ORF">EBN03_23245</name>
</gene>